<name>A0AAW0RAM9_9PEZI</name>
<keyword evidence="3" id="KW-0032">Aminotransferase</keyword>
<dbReference type="InterPro" id="IPR015424">
    <property type="entry name" value="PyrdxlP-dep_Trfase"/>
</dbReference>
<dbReference type="PANTHER" id="PTHR43795:SF32">
    <property type="entry name" value="AMINOTRANSFERASE GLII-RELATED"/>
    <property type="match status" value="1"/>
</dbReference>
<organism evidence="8 9">
    <name type="scientific">Apiospora kogelbergensis</name>
    <dbReference type="NCBI Taxonomy" id="1337665"/>
    <lineage>
        <taxon>Eukaryota</taxon>
        <taxon>Fungi</taxon>
        <taxon>Dikarya</taxon>
        <taxon>Ascomycota</taxon>
        <taxon>Pezizomycotina</taxon>
        <taxon>Sordariomycetes</taxon>
        <taxon>Xylariomycetidae</taxon>
        <taxon>Amphisphaeriales</taxon>
        <taxon>Apiosporaceae</taxon>
        <taxon>Apiospora</taxon>
    </lineage>
</organism>
<evidence type="ECO:0000313" key="9">
    <source>
        <dbReference type="Proteomes" id="UP001392437"/>
    </source>
</evidence>
<comment type="similarity">
    <text evidence="2">Belongs to the class-I pyridoxal-phosphate-dependent aminotransferase family.</text>
</comment>
<reference evidence="8 9" key="1">
    <citation type="submission" date="2023-01" db="EMBL/GenBank/DDBJ databases">
        <title>Analysis of 21 Apiospora genomes using comparative genomics revels a genus with tremendous synthesis potential of carbohydrate active enzymes and secondary metabolites.</title>
        <authorList>
            <person name="Sorensen T."/>
        </authorList>
    </citation>
    <scope>NUCLEOTIDE SEQUENCE [LARGE SCALE GENOMIC DNA]</scope>
    <source>
        <strain evidence="8 9">CBS 117206</strain>
    </source>
</reference>
<protein>
    <recommendedName>
        <fullName evidence="7">Aminotransferase class I/classII large domain-containing protein</fullName>
    </recommendedName>
</protein>
<dbReference type="Gene3D" id="3.40.640.10">
    <property type="entry name" value="Type I PLP-dependent aspartate aminotransferase-like (Major domain)"/>
    <property type="match status" value="1"/>
</dbReference>
<evidence type="ECO:0000256" key="3">
    <source>
        <dbReference type="ARBA" id="ARBA00022576"/>
    </source>
</evidence>
<dbReference type="Pfam" id="PF00155">
    <property type="entry name" value="Aminotran_1_2"/>
    <property type="match status" value="1"/>
</dbReference>
<dbReference type="SUPFAM" id="SSF53383">
    <property type="entry name" value="PLP-dependent transferases"/>
    <property type="match status" value="1"/>
</dbReference>
<dbReference type="InterPro" id="IPR050478">
    <property type="entry name" value="Ethylene_sulfur-biosynth"/>
</dbReference>
<proteinExistence type="inferred from homology"/>
<accession>A0AAW0RAM9</accession>
<dbReference type="EMBL" id="JAQQWP010000002">
    <property type="protein sequence ID" value="KAK8130803.1"/>
    <property type="molecule type" value="Genomic_DNA"/>
</dbReference>
<feature type="compositionally biased region" description="Basic and acidic residues" evidence="6">
    <location>
        <begin position="1"/>
        <end position="16"/>
    </location>
</feature>
<evidence type="ECO:0000256" key="5">
    <source>
        <dbReference type="ARBA" id="ARBA00022898"/>
    </source>
</evidence>
<comment type="caution">
    <text evidence="8">The sequence shown here is derived from an EMBL/GenBank/DDBJ whole genome shotgun (WGS) entry which is preliminary data.</text>
</comment>
<dbReference type="GO" id="GO:0030170">
    <property type="term" value="F:pyridoxal phosphate binding"/>
    <property type="evidence" value="ECO:0007669"/>
    <property type="project" value="InterPro"/>
</dbReference>
<feature type="domain" description="Aminotransferase class I/classII large" evidence="7">
    <location>
        <begin position="42"/>
        <end position="411"/>
    </location>
</feature>
<dbReference type="Proteomes" id="UP001392437">
    <property type="component" value="Unassembled WGS sequence"/>
</dbReference>
<keyword evidence="4" id="KW-0808">Transferase</keyword>
<dbReference type="InterPro" id="IPR015421">
    <property type="entry name" value="PyrdxlP-dep_Trfase_major"/>
</dbReference>
<dbReference type="CDD" id="cd00609">
    <property type="entry name" value="AAT_like"/>
    <property type="match status" value="1"/>
</dbReference>
<keyword evidence="9" id="KW-1185">Reference proteome</keyword>
<dbReference type="PANTHER" id="PTHR43795">
    <property type="entry name" value="BIFUNCTIONAL ASPARTATE AMINOTRANSFERASE AND GLUTAMATE/ASPARTATE-PREPHENATE AMINOTRANSFERASE-RELATED"/>
    <property type="match status" value="1"/>
</dbReference>
<keyword evidence="5" id="KW-0663">Pyridoxal phosphate</keyword>
<evidence type="ECO:0000256" key="4">
    <source>
        <dbReference type="ARBA" id="ARBA00022679"/>
    </source>
</evidence>
<dbReference type="AlphaFoldDB" id="A0AAW0RAM9"/>
<dbReference type="InterPro" id="IPR004839">
    <property type="entry name" value="Aminotransferase_I/II_large"/>
</dbReference>
<dbReference type="PRINTS" id="PR00753">
    <property type="entry name" value="ACCSYNTHASE"/>
</dbReference>
<dbReference type="GO" id="GO:0006520">
    <property type="term" value="P:amino acid metabolic process"/>
    <property type="evidence" value="ECO:0007669"/>
    <property type="project" value="TreeGrafter"/>
</dbReference>
<evidence type="ECO:0000256" key="6">
    <source>
        <dbReference type="SAM" id="MobiDB-lite"/>
    </source>
</evidence>
<dbReference type="GO" id="GO:0008483">
    <property type="term" value="F:transaminase activity"/>
    <property type="evidence" value="ECO:0007669"/>
    <property type="project" value="UniProtKB-KW"/>
</dbReference>
<evidence type="ECO:0000256" key="2">
    <source>
        <dbReference type="ARBA" id="ARBA00007441"/>
    </source>
</evidence>
<dbReference type="Gene3D" id="3.90.1150.10">
    <property type="entry name" value="Aspartate Aminotransferase, domain 1"/>
    <property type="match status" value="1"/>
</dbReference>
<evidence type="ECO:0000313" key="8">
    <source>
        <dbReference type="EMBL" id="KAK8130803.1"/>
    </source>
</evidence>
<feature type="region of interest" description="Disordered" evidence="6">
    <location>
        <begin position="1"/>
        <end position="25"/>
    </location>
</feature>
<comment type="cofactor">
    <cofactor evidence="1">
        <name>pyridoxal 5'-phosphate</name>
        <dbReference type="ChEBI" id="CHEBI:597326"/>
    </cofactor>
</comment>
<gene>
    <name evidence="8" type="ORF">PG999_003183</name>
</gene>
<evidence type="ECO:0000259" key="7">
    <source>
        <dbReference type="Pfam" id="PF00155"/>
    </source>
</evidence>
<dbReference type="InterPro" id="IPR015422">
    <property type="entry name" value="PyrdxlP-dep_Trfase_small"/>
</dbReference>
<sequence length="450" mass="50574">MISNRVKESVEWHKNDSPPPPSNPPGFIGMDLAENWLIRPDELPAMRKAIQCDFDDHNLSYSRSIPGAVELLEATATFFNKFFAPRVPVVADHVGCQGGAKEILDCLVYSICDEGEAVLIDAPFWSGFGNAAHLRNNNQLVEVQRPKEFTDKAAIIRHYEEALESARYRVRGIMVCNPHNPYGHIYPNSYMEAVLQFCEKHDIHYISDEIYGLTTWGHSNHGCTESKDIIESPEKKFTSVLSLDLKELKINPARVHVVYSISKDLGSSGLRLGVLVTQNNLDLRNSVFTIERDTVSNATVVMTLALFKDLRITKSWLDNSRSLLHKSADYISGFMEFHKIPFYHPVAGVFVWARLGGRDATEDLDLALWHKISAAGAALAYGAAFHEKERGWFRITFALRHDDLVEGLHRIETGMGKKRSYKAPLSTKTRQEQDQAGKVEAVRTGGCITM</sequence>
<evidence type="ECO:0000256" key="1">
    <source>
        <dbReference type="ARBA" id="ARBA00001933"/>
    </source>
</evidence>